<accession>A0A917ZKH1</accession>
<dbReference type="Proteomes" id="UP000646523">
    <property type="component" value="Unassembled WGS sequence"/>
</dbReference>
<evidence type="ECO:0000313" key="2">
    <source>
        <dbReference type="EMBL" id="GGO83477.1"/>
    </source>
</evidence>
<protein>
    <submittedName>
        <fullName evidence="2">Uncharacterized protein</fullName>
    </submittedName>
</protein>
<dbReference type="RefSeq" id="WP_189129190.1">
    <property type="nucleotide sequence ID" value="NZ_BMNH01000053.1"/>
</dbReference>
<organism evidence="2 3">
    <name type="scientific">Nonomuraea cavernae</name>
    <dbReference type="NCBI Taxonomy" id="2045107"/>
    <lineage>
        <taxon>Bacteria</taxon>
        <taxon>Bacillati</taxon>
        <taxon>Actinomycetota</taxon>
        <taxon>Actinomycetes</taxon>
        <taxon>Streptosporangiales</taxon>
        <taxon>Streptosporangiaceae</taxon>
        <taxon>Nonomuraea</taxon>
    </lineage>
</organism>
<comment type="caution">
    <text evidence="2">The sequence shown here is derived from an EMBL/GenBank/DDBJ whole genome shotgun (WGS) entry which is preliminary data.</text>
</comment>
<dbReference type="EMBL" id="BMNH01000053">
    <property type="protein sequence ID" value="GGO83477.1"/>
    <property type="molecule type" value="Genomic_DNA"/>
</dbReference>
<proteinExistence type="predicted"/>
<feature type="coiled-coil region" evidence="1">
    <location>
        <begin position="75"/>
        <end position="103"/>
    </location>
</feature>
<evidence type="ECO:0000256" key="1">
    <source>
        <dbReference type="SAM" id="Coils"/>
    </source>
</evidence>
<sequence length="245" mass="26918">MTDPGQQFAQWFAGQRHTRTRMGNAASPGAIPEGTDLQATTQAAVDAQLAGTHAEHTRRIDNIRARTAPTDQARRVGLARAHRDAKRERARLREQALEDLEEARFVLESKLYGSGGHAPTNLEADRRRQAQLDAAELNDPREAAHALKIAHRNGDRIAAQAIFERAAALETSIVGGAVWSPIVRQYVERNPRAAEDLNHLRSLPNLGDARTRMAFEARYLVQAPDELAGLSDGQIDQLAATEMAD</sequence>
<name>A0A917ZKH1_9ACTN</name>
<gene>
    <name evidence="2" type="ORF">GCM10012289_77020</name>
</gene>
<keyword evidence="1" id="KW-0175">Coiled coil</keyword>
<evidence type="ECO:0000313" key="3">
    <source>
        <dbReference type="Proteomes" id="UP000646523"/>
    </source>
</evidence>
<dbReference type="AlphaFoldDB" id="A0A917ZKH1"/>
<reference evidence="2" key="2">
    <citation type="submission" date="2020-09" db="EMBL/GenBank/DDBJ databases">
        <authorList>
            <person name="Sun Q."/>
            <person name="Zhou Y."/>
        </authorList>
    </citation>
    <scope>NUCLEOTIDE SEQUENCE</scope>
    <source>
        <strain evidence="2">CGMCC 4.7368</strain>
    </source>
</reference>
<keyword evidence="3" id="KW-1185">Reference proteome</keyword>
<reference evidence="2" key="1">
    <citation type="journal article" date="2014" name="Int. J. Syst. Evol. Microbiol.">
        <title>Complete genome sequence of Corynebacterium casei LMG S-19264T (=DSM 44701T), isolated from a smear-ripened cheese.</title>
        <authorList>
            <consortium name="US DOE Joint Genome Institute (JGI-PGF)"/>
            <person name="Walter F."/>
            <person name="Albersmeier A."/>
            <person name="Kalinowski J."/>
            <person name="Ruckert C."/>
        </authorList>
    </citation>
    <scope>NUCLEOTIDE SEQUENCE</scope>
    <source>
        <strain evidence="2">CGMCC 4.7368</strain>
    </source>
</reference>